<keyword evidence="6" id="KW-1185">Reference proteome</keyword>
<dbReference type="SUPFAM" id="SSF51306">
    <property type="entry name" value="LexA/Signal peptidase"/>
    <property type="match status" value="1"/>
</dbReference>
<dbReference type="InterPro" id="IPR015927">
    <property type="entry name" value="Peptidase_S24_S26A/B/C"/>
</dbReference>
<dbReference type="Proteomes" id="UP000664628">
    <property type="component" value="Unassembled WGS sequence"/>
</dbReference>
<dbReference type="CDD" id="cd06529">
    <property type="entry name" value="S24_LexA-like"/>
    <property type="match status" value="1"/>
</dbReference>
<dbReference type="InterPro" id="IPR039418">
    <property type="entry name" value="LexA-like"/>
</dbReference>
<evidence type="ECO:0000313" key="5">
    <source>
        <dbReference type="EMBL" id="MBO0953258.1"/>
    </source>
</evidence>
<feature type="domain" description="HTH cro/C1-type" evidence="4">
    <location>
        <begin position="1"/>
        <end position="45"/>
    </location>
</feature>
<dbReference type="PANTHER" id="PTHR40661">
    <property type="match status" value="1"/>
</dbReference>
<dbReference type="Pfam" id="PF01381">
    <property type="entry name" value="HTH_3"/>
    <property type="match status" value="1"/>
</dbReference>
<dbReference type="Gene3D" id="1.10.260.40">
    <property type="entry name" value="lambda repressor-like DNA-binding domains"/>
    <property type="match status" value="1"/>
</dbReference>
<name>A0ABS3JTI3_9BACT</name>
<dbReference type="InterPro" id="IPR010982">
    <property type="entry name" value="Lambda_DNA-bd_dom_sf"/>
</dbReference>
<dbReference type="InterPro" id="IPR001387">
    <property type="entry name" value="Cro/C1-type_HTH"/>
</dbReference>
<accession>A0ABS3JTI3</accession>
<evidence type="ECO:0000256" key="2">
    <source>
        <dbReference type="ARBA" id="ARBA00023125"/>
    </source>
</evidence>
<reference evidence="5 6" key="1">
    <citation type="submission" date="2021-03" db="EMBL/GenBank/DDBJ databases">
        <title>Fibrella sp. HMF5405 genome sequencing and assembly.</title>
        <authorList>
            <person name="Kang H."/>
            <person name="Kim H."/>
            <person name="Bae S."/>
            <person name="Joh K."/>
        </authorList>
    </citation>
    <scope>NUCLEOTIDE SEQUENCE [LARGE SCALE GENOMIC DNA]</scope>
    <source>
        <strain evidence="5 6">HMF5405</strain>
    </source>
</reference>
<protein>
    <submittedName>
        <fullName evidence="5">Helix-turn-helix domain-containing protein</fullName>
    </submittedName>
</protein>
<gene>
    <name evidence="5" type="ORF">J2I46_32100</name>
</gene>
<dbReference type="PANTHER" id="PTHR40661:SF3">
    <property type="entry name" value="FELS-1 PROPHAGE TRANSCRIPTIONAL REGULATOR"/>
    <property type="match status" value="1"/>
</dbReference>
<dbReference type="Gene3D" id="2.10.109.10">
    <property type="entry name" value="Umud Fragment, subunit A"/>
    <property type="match status" value="1"/>
</dbReference>
<dbReference type="CDD" id="cd00093">
    <property type="entry name" value="HTH_XRE"/>
    <property type="match status" value="1"/>
</dbReference>
<evidence type="ECO:0000259" key="4">
    <source>
        <dbReference type="PROSITE" id="PS50943"/>
    </source>
</evidence>
<keyword evidence="1" id="KW-0805">Transcription regulation</keyword>
<keyword evidence="3" id="KW-0804">Transcription</keyword>
<dbReference type="EMBL" id="JAFMYW010000028">
    <property type="protein sequence ID" value="MBO0953258.1"/>
    <property type="molecule type" value="Genomic_DNA"/>
</dbReference>
<sequence length="215" mass="23674">MTQAEFGKRVGLTGGAISLYEKGNAPPSDKLASIARELGVTVDELLVGETFSQEPIQTLAGSAKSARPNIAELYTQVPFLSIRAQAGLPQIDYNDGVMNWVEETYPVFLPLVPINEKHLVIEIQGDSMEPEIKSGAVVLGQAITKDDIKYESGGVYAIIYGNNRFVVKRIKTNDLMTTGSLILWSDNEKYGQIVVPASELHCMWKITHKVNEHVR</sequence>
<evidence type="ECO:0000313" key="6">
    <source>
        <dbReference type="Proteomes" id="UP000664628"/>
    </source>
</evidence>
<dbReference type="SUPFAM" id="SSF47413">
    <property type="entry name" value="lambda repressor-like DNA-binding domains"/>
    <property type="match status" value="1"/>
</dbReference>
<comment type="caution">
    <text evidence="5">The sequence shown here is derived from an EMBL/GenBank/DDBJ whole genome shotgun (WGS) entry which is preliminary data.</text>
</comment>
<proteinExistence type="predicted"/>
<dbReference type="PROSITE" id="PS50943">
    <property type="entry name" value="HTH_CROC1"/>
    <property type="match status" value="1"/>
</dbReference>
<dbReference type="Pfam" id="PF00717">
    <property type="entry name" value="Peptidase_S24"/>
    <property type="match status" value="1"/>
</dbReference>
<organism evidence="5 6">
    <name type="scientific">Fibrella forsythiae</name>
    <dbReference type="NCBI Taxonomy" id="2817061"/>
    <lineage>
        <taxon>Bacteria</taxon>
        <taxon>Pseudomonadati</taxon>
        <taxon>Bacteroidota</taxon>
        <taxon>Cytophagia</taxon>
        <taxon>Cytophagales</taxon>
        <taxon>Spirosomataceae</taxon>
        <taxon>Fibrella</taxon>
    </lineage>
</organism>
<keyword evidence="2" id="KW-0238">DNA-binding</keyword>
<evidence type="ECO:0000256" key="3">
    <source>
        <dbReference type="ARBA" id="ARBA00023163"/>
    </source>
</evidence>
<dbReference type="InterPro" id="IPR036286">
    <property type="entry name" value="LexA/Signal_pep-like_sf"/>
</dbReference>
<evidence type="ECO:0000256" key="1">
    <source>
        <dbReference type="ARBA" id="ARBA00023015"/>
    </source>
</evidence>